<evidence type="ECO:0000256" key="1">
    <source>
        <dbReference type="ARBA" id="ARBA00022722"/>
    </source>
</evidence>
<dbReference type="Proteomes" id="UP000694864">
    <property type="component" value="Chromosome 16"/>
</dbReference>
<evidence type="ECO:0000313" key="4">
    <source>
        <dbReference type="Proteomes" id="UP000694864"/>
    </source>
</evidence>
<dbReference type="InterPro" id="IPR002562">
    <property type="entry name" value="3'-5'_exonuclease_dom"/>
</dbReference>
<feature type="domain" description="3'-5' exonuclease" evidence="3">
    <location>
        <begin position="34"/>
        <end position="193"/>
    </location>
</feature>
<keyword evidence="1" id="KW-0540">Nuclease</keyword>
<accession>A0ABM1R3W1</accession>
<gene>
    <name evidence="5" type="primary">LOC104753181</name>
</gene>
<dbReference type="RefSeq" id="XP_019093699.1">
    <property type="nucleotide sequence ID" value="XM_019238154.1"/>
</dbReference>
<dbReference type="PANTHER" id="PTHR13620:SF121">
    <property type="entry name" value="EMB|CAB82946.1-RELATED"/>
    <property type="match status" value="1"/>
</dbReference>
<dbReference type="InterPro" id="IPR051132">
    <property type="entry name" value="3-5_Exonuclease_domain"/>
</dbReference>
<evidence type="ECO:0000259" key="3">
    <source>
        <dbReference type="Pfam" id="PF01612"/>
    </source>
</evidence>
<dbReference type="Gene3D" id="3.30.420.10">
    <property type="entry name" value="Ribonuclease H-like superfamily/Ribonuclease H"/>
    <property type="match status" value="1"/>
</dbReference>
<dbReference type="GeneID" id="104753181"/>
<reference evidence="4" key="1">
    <citation type="journal article" date="2014" name="Nat. Commun.">
        <title>The emerging biofuel crop Camelina sativa retains a highly undifferentiated hexaploid genome structure.</title>
        <authorList>
            <person name="Kagale S."/>
            <person name="Koh C."/>
            <person name="Nixon J."/>
            <person name="Bollina V."/>
            <person name="Clarke W.E."/>
            <person name="Tuteja R."/>
            <person name="Spillane C."/>
            <person name="Robinson S.J."/>
            <person name="Links M.G."/>
            <person name="Clarke C."/>
            <person name="Higgins E.E."/>
            <person name="Huebert T."/>
            <person name="Sharpe A.G."/>
            <person name="Parkin I.A."/>
        </authorList>
    </citation>
    <scope>NUCLEOTIDE SEQUENCE [LARGE SCALE GENOMIC DNA]</scope>
    <source>
        <strain evidence="4">cv. DH55</strain>
    </source>
</reference>
<dbReference type="InterPro" id="IPR036397">
    <property type="entry name" value="RNaseH_sf"/>
</dbReference>
<dbReference type="SUPFAM" id="SSF53098">
    <property type="entry name" value="Ribonuclease H-like"/>
    <property type="match status" value="1"/>
</dbReference>
<name>A0ABM1R3W1_CAMSA</name>
<keyword evidence="2" id="KW-0378">Hydrolase</keyword>
<evidence type="ECO:0000313" key="5">
    <source>
        <dbReference type="RefSeq" id="XP_019093699.1"/>
    </source>
</evidence>
<protein>
    <submittedName>
        <fullName evidence="5">Uncharacterized protein LOC104753181</fullName>
    </submittedName>
</protein>
<dbReference type="InterPro" id="IPR012337">
    <property type="entry name" value="RNaseH-like_sf"/>
</dbReference>
<dbReference type="PANTHER" id="PTHR13620">
    <property type="entry name" value="3-5 EXONUCLEASE"/>
    <property type="match status" value="1"/>
</dbReference>
<reference evidence="5" key="2">
    <citation type="submission" date="2025-08" db="UniProtKB">
        <authorList>
            <consortium name="RefSeq"/>
        </authorList>
    </citation>
    <scope>IDENTIFICATION</scope>
    <source>
        <tissue evidence="5">Leaf</tissue>
    </source>
</reference>
<proteinExistence type="predicted"/>
<keyword evidence="4" id="KW-1185">Reference proteome</keyword>
<organism evidence="4 5">
    <name type="scientific">Camelina sativa</name>
    <name type="common">False flax</name>
    <name type="synonym">Myagrum sativum</name>
    <dbReference type="NCBI Taxonomy" id="90675"/>
    <lineage>
        <taxon>Eukaryota</taxon>
        <taxon>Viridiplantae</taxon>
        <taxon>Streptophyta</taxon>
        <taxon>Embryophyta</taxon>
        <taxon>Tracheophyta</taxon>
        <taxon>Spermatophyta</taxon>
        <taxon>Magnoliopsida</taxon>
        <taxon>eudicotyledons</taxon>
        <taxon>Gunneridae</taxon>
        <taxon>Pentapetalae</taxon>
        <taxon>rosids</taxon>
        <taxon>malvids</taxon>
        <taxon>Brassicales</taxon>
        <taxon>Brassicaceae</taxon>
        <taxon>Camelineae</taxon>
        <taxon>Camelina</taxon>
    </lineage>
</organism>
<sequence length="199" mass="22283">MSTSIVQVGYRYESIRATVARNDSDISDHVRIFLSNDENRNKIIGLDTERSVLQCGIDYPPESRLVVLQLCDGQNCLIIPVRYVCGNKLPVSLTNILNLPEYTFMGVGISKALEMLKSECGLTCKNAVDIGPSSWTLLSKSLGKIKRKSQEYLSFREPIPEAIYEDWDSGSLSENQIKLATANAHLAFEVENMILENTY</sequence>
<evidence type="ECO:0000256" key="2">
    <source>
        <dbReference type="ARBA" id="ARBA00022801"/>
    </source>
</evidence>
<dbReference type="Pfam" id="PF01612">
    <property type="entry name" value="DNA_pol_A_exo1"/>
    <property type="match status" value="1"/>
</dbReference>